<dbReference type="AlphaFoldDB" id="A0A9W6RED6"/>
<evidence type="ECO:0000313" key="5">
    <source>
        <dbReference type="Proteomes" id="UP001165135"/>
    </source>
</evidence>
<dbReference type="RefSeq" id="WP_285617623.1">
    <property type="nucleotide sequence ID" value="NZ_BSTJ01000001.1"/>
</dbReference>
<dbReference type="InterPro" id="IPR056823">
    <property type="entry name" value="TEN-like_YD-shell"/>
</dbReference>
<comment type="caution">
    <text evidence="4">The sequence shown here is derived from an EMBL/GenBank/DDBJ whole genome shotgun (WGS) entry which is preliminary data.</text>
</comment>
<dbReference type="NCBIfam" id="TIGR03696">
    <property type="entry name" value="Rhs_assc_core"/>
    <property type="match status" value="1"/>
</dbReference>
<dbReference type="SUPFAM" id="SSF50956">
    <property type="entry name" value="Thermostable phytase (3-phytase)"/>
    <property type="match status" value="1"/>
</dbReference>
<proteinExistence type="predicted"/>
<dbReference type="InterPro" id="IPR045351">
    <property type="entry name" value="DUF6531"/>
</dbReference>
<protein>
    <submittedName>
        <fullName evidence="4">Uncharacterized protein</fullName>
    </submittedName>
</protein>
<dbReference type="Gene3D" id="2.180.10.10">
    <property type="entry name" value="RHS repeat-associated core"/>
    <property type="match status" value="4"/>
</dbReference>
<dbReference type="PANTHER" id="PTHR32305:SF15">
    <property type="entry name" value="PROTEIN RHSA-RELATED"/>
    <property type="match status" value="1"/>
</dbReference>
<reference evidence="4" key="1">
    <citation type="submission" date="2023-03" db="EMBL/GenBank/DDBJ databases">
        <title>Actinoallomurus iriomotensis NBRC 103681.</title>
        <authorList>
            <person name="Ichikawa N."/>
            <person name="Sato H."/>
            <person name="Tonouchi N."/>
        </authorList>
    </citation>
    <scope>NUCLEOTIDE SEQUENCE</scope>
    <source>
        <strain evidence="4">NBRC 103681</strain>
    </source>
</reference>
<feature type="domain" description="Teneurin-like YD-shell" evidence="3">
    <location>
        <begin position="202"/>
        <end position="327"/>
    </location>
</feature>
<organism evidence="4 5">
    <name type="scientific">Actinoallomurus iriomotensis</name>
    <dbReference type="NCBI Taxonomy" id="478107"/>
    <lineage>
        <taxon>Bacteria</taxon>
        <taxon>Bacillati</taxon>
        <taxon>Actinomycetota</taxon>
        <taxon>Actinomycetes</taxon>
        <taxon>Streptosporangiales</taxon>
        <taxon>Thermomonosporaceae</taxon>
        <taxon>Actinoallomurus</taxon>
    </lineage>
</organism>
<dbReference type="Proteomes" id="UP001165135">
    <property type="component" value="Unassembled WGS sequence"/>
</dbReference>
<name>A0A9W6RED6_9ACTN</name>
<dbReference type="InterPro" id="IPR050708">
    <property type="entry name" value="T6SS_VgrG/RHS"/>
</dbReference>
<dbReference type="Pfam" id="PF25023">
    <property type="entry name" value="TEN_YD-shell"/>
    <property type="match status" value="1"/>
</dbReference>
<evidence type="ECO:0000259" key="3">
    <source>
        <dbReference type="Pfam" id="PF25023"/>
    </source>
</evidence>
<dbReference type="EMBL" id="BSTJ01000001">
    <property type="protein sequence ID" value="GLY72557.1"/>
    <property type="molecule type" value="Genomic_DNA"/>
</dbReference>
<dbReference type="InterPro" id="IPR022385">
    <property type="entry name" value="Rhs_assc_core"/>
</dbReference>
<dbReference type="NCBIfam" id="TIGR01643">
    <property type="entry name" value="YD_repeat_2x"/>
    <property type="match status" value="10"/>
</dbReference>
<gene>
    <name evidence="4" type="ORF">Airi01_008240</name>
</gene>
<evidence type="ECO:0000259" key="2">
    <source>
        <dbReference type="Pfam" id="PF20148"/>
    </source>
</evidence>
<dbReference type="InterPro" id="IPR006530">
    <property type="entry name" value="YD"/>
</dbReference>
<dbReference type="InterPro" id="IPR031325">
    <property type="entry name" value="RHS_repeat"/>
</dbReference>
<sequence length="1241" mass="136396">MGIGSKAGVAAERLGLFRALGSLLRSPATHAIGDAARTSSAALRTTLRSTTEALGRGKEFAKRVLTRDPIDVASGEVVLRQVDVELEAVLPMVIERTHLSSWTQGRLFGPSWASTLDQHLEIDDDGVCLAGEDGMVLAYPEPPPGQSVPPENGPPRLLARTAEGGYTVSERGTGRTWHFAPFGEAGRTMPLRAITDRNGNRIDLAYDEAGILRELRHSGGYTIGVRVENGRVRSLCLRSGEPAGDIELVRYGYDEVGRLTDVVDSSGEPLRFSYDTLGRLTGWTDRNGHWYRYEYDEQGRAVRGTGSGGFLDATLTYDVSARVTTVTDSLGHTTAYHLNEIGQVVAEVDPLGRETRREWDLHDRLLAETDPLGNTTRYHYDTAGDLTAVQRPDGHQARATYNDLGLPVEVTQADGGVWRYGYDERGNLTHRADPLGAVTRYTHDERGVVTSVIDATGGVQRLRSNAAGLPVEVTDPDGATSRYERDAFGRVVTAVDPLGGSTRLRWTVEGRLTERVFPDGTVERWTYDAEGNEVEYADASGQVTRTEYTNFDVPTARTTPGNGRLEFTLDTELRLVAVTNPSGLIWRYEYNAAGELVGETDFNGRTLGYVHDAAGRLTERVNGAGQVTRYTRDRLGDVVRQYDDQETVFTRDLAGRVIRAVNADADVRIDRDAIGRITAETCNGRVLSNVYDALGRRVGRRTPSGAESVWNYDAMGRPLALRADGQTVRFKYDLAGREVRRYIGDGAILDQRWDAGHRLIAQTLWGAPVRDRRVTTGPAPSAPGAARLLQHRAYRYRPDGHVIGIADQISGERRFELDPGGRVTSAAHARGWTERYAYDQAGNVTFAAWPESSAADAPADAGEREIHGTLARRTGTTHHEYDDQGRVVARRRRTLSGQVRVTRFTWSADDRLVAVTVPDGSTWRYRYDPFGRRIAKQRVSGRGGEETVEEQIDFTWDEWVLAERTHTVRGGDGATTTWNHGPGTFRPLTQTDRTLAPSQEWVDRRFQAIISDLTGSATELVDAAGHVTWHRSRTVWGVSLPSTGAEDACPLRFPGQYHDAETGLDYNYHRYYDPATGRYQSPDPLGLTPQPNPHAYTRNPITLIDPLGLSPYPAEQNLVPNVGNGDSPGLATLHYHGKDNHFSIEVTDGTSVSHTHLMPHDGVAIVGPYDGPQGIMSHTFDLPNAKGALEFQRDTQGDWGTYQELGNSCLTYCTSVLRAGGVDAPAGKRAIPWARKLMSGG</sequence>
<feature type="domain" description="DUF6531" evidence="2">
    <location>
        <begin position="68"/>
        <end position="139"/>
    </location>
</feature>
<evidence type="ECO:0000256" key="1">
    <source>
        <dbReference type="ARBA" id="ARBA00022737"/>
    </source>
</evidence>
<dbReference type="Pfam" id="PF05593">
    <property type="entry name" value="RHS_repeat"/>
    <property type="match status" value="6"/>
</dbReference>
<dbReference type="Pfam" id="PF20148">
    <property type="entry name" value="DUF6531"/>
    <property type="match status" value="1"/>
</dbReference>
<evidence type="ECO:0000313" key="4">
    <source>
        <dbReference type="EMBL" id="GLY72557.1"/>
    </source>
</evidence>
<accession>A0A9W6RED6</accession>
<dbReference type="PANTHER" id="PTHR32305">
    <property type="match status" value="1"/>
</dbReference>
<keyword evidence="1" id="KW-0677">Repeat</keyword>